<keyword evidence="2" id="KW-1185">Reference proteome</keyword>
<comment type="caution">
    <text evidence="1">The sequence shown here is derived from an EMBL/GenBank/DDBJ whole genome shotgun (WGS) entry which is preliminary data.</text>
</comment>
<evidence type="ECO:0000313" key="1">
    <source>
        <dbReference type="EMBL" id="TMS08684.1"/>
    </source>
</evidence>
<dbReference type="Proteomes" id="UP000793456">
    <property type="component" value="Chromosome XVII"/>
</dbReference>
<organism evidence="1 2">
    <name type="scientific">Larimichthys crocea</name>
    <name type="common">Large yellow croaker</name>
    <name type="synonym">Pseudosciaena crocea</name>
    <dbReference type="NCBI Taxonomy" id="215358"/>
    <lineage>
        <taxon>Eukaryota</taxon>
        <taxon>Metazoa</taxon>
        <taxon>Chordata</taxon>
        <taxon>Craniata</taxon>
        <taxon>Vertebrata</taxon>
        <taxon>Euteleostomi</taxon>
        <taxon>Actinopterygii</taxon>
        <taxon>Neopterygii</taxon>
        <taxon>Teleostei</taxon>
        <taxon>Neoteleostei</taxon>
        <taxon>Acanthomorphata</taxon>
        <taxon>Eupercaria</taxon>
        <taxon>Sciaenidae</taxon>
        <taxon>Larimichthys</taxon>
    </lineage>
</organism>
<evidence type="ECO:0000313" key="2">
    <source>
        <dbReference type="Proteomes" id="UP000793456"/>
    </source>
</evidence>
<sequence>MLRRRMAYADPSSGKDILGNRSLCFIFICAFGLVTLLQQILYGKNYIKSAQQFSRLKGDETGNWTGPVNFSDDGSLKPARNGRKRYLENYDGSFEYNSTACRELRQEIMDVKVLTMVKTSDLFERWRNLQVCRWEQNKEETSNFKMSLSRCCNAPSFLFTTKRNTPAGTKLRYEVDTSGILPITTEVFKMFPDDMPYSKSQYKKCAVIGNGGIIKNSKCGKEIDSADFVFRLETTCGNKTFIDWLHCTGVYFRRGRRHTARVAGRPCGLLVIRLHTQTTNTQSRTKYIKCDDFLKQTLGGFVKRRDTFVKCERGLARRITPDMDSLQIRRIEFPGNVYEVVTITGEVKGAGTDANVFVTLFGELGVTPKVHLASKIEHDNTGMNPGWYLDRVVVTDMYRPHLRYYFACNNWLSREVGDKLFVRDLLASKNPLDVPKYNKYIVTVYTPDVKGCGTDADVFLNIFGEYGDSAERRLDSDKDNFERNSADKFTVTIEDIGNKEMYEFPVNRWLSMDESDGKIQRDVLVGSVQPMGVIYHIRVMTGDIRGAGTDSKIHLVMHGSKGIKNSGKLFLEGGLFERALIDIFSVEIFELIGPISRVTIGHDNAAVGAGWYCEKVVIYCPFTGLEQTFPCGRWLDEDEGDGLIEREMCEMVSLRQMRTKKYPWSLWIWTSDVKGAGTDAQVFVQVYGEKAVSDEFKLENKSDSFEQAQLDKFLVTLLKTLTMEKYSFQCGRWLDVNEDDNEIIRELPATGALIDEPLPLIKYLATICTGEVSGSGTDATVFLNIIGDLVLSFVVLQHDEFIIEAVTVGKVQRVRVGHDGRGGGCGWYLDKVMVREEGQPESMAIVFPCDRQGNNTDH</sequence>
<dbReference type="EMBL" id="CM011690">
    <property type="protein sequence ID" value="TMS08684.1"/>
    <property type="molecule type" value="Genomic_DNA"/>
</dbReference>
<gene>
    <name evidence="1" type="ORF">E3U43_006167</name>
</gene>
<proteinExistence type="predicted"/>
<accession>A0ACD3QNL9</accession>
<protein>
    <submittedName>
        <fullName evidence="1">Uncharacterized protein</fullName>
    </submittedName>
</protein>
<name>A0ACD3QNL9_LARCR</name>
<reference evidence="1" key="1">
    <citation type="submission" date="2018-11" db="EMBL/GenBank/DDBJ databases">
        <title>The sequence and de novo assembly of Larimichthys crocea genome using PacBio and Hi-C technologies.</title>
        <authorList>
            <person name="Xu P."/>
            <person name="Chen B."/>
            <person name="Zhou Z."/>
            <person name="Ke Q."/>
            <person name="Wu Y."/>
            <person name="Bai H."/>
            <person name="Pu F."/>
        </authorList>
    </citation>
    <scope>NUCLEOTIDE SEQUENCE</scope>
    <source>
        <tissue evidence="1">Muscle</tissue>
    </source>
</reference>